<dbReference type="GO" id="GO:0008276">
    <property type="term" value="F:protein methyltransferase activity"/>
    <property type="evidence" value="ECO:0007669"/>
    <property type="project" value="InterPro"/>
</dbReference>
<keyword evidence="8" id="KW-1185">Reference proteome</keyword>
<keyword evidence="2" id="KW-0169">Cobalamin biosynthesis</keyword>
<evidence type="ECO:0000256" key="2">
    <source>
        <dbReference type="ARBA" id="ARBA00022573"/>
    </source>
</evidence>
<dbReference type="PIRSF" id="PIRSF036428">
    <property type="entry name" value="CobL"/>
    <property type="match status" value="1"/>
</dbReference>
<dbReference type="InterPro" id="IPR014008">
    <property type="entry name" value="Cbl_synth_MTase_CbiT"/>
</dbReference>
<evidence type="ECO:0000259" key="6">
    <source>
        <dbReference type="Pfam" id="PF00590"/>
    </source>
</evidence>
<keyword evidence="3 7" id="KW-0489">Methyltransferase</keyword>
<gene>
    <name evidence="7" type="ORF">J2S13_000625</name>
</gene>
<evidence type="ECO:0000313" key="7">
    <source>
        <dbReference type="EMBL" id="MDQ0214229.1"/>
    </source>
</evidence>
<dbReference type="InterPro" id="IPR006365">
    <property type="entry name" value="Cbl_synth_CobL"/>
</dbReference>
<dbReference type="GO" id="GO:0046025">
    <property type="term" value="F:precorrin-6Y C5,15-methyltransferase (decarboxylating) activity"/>
    <property type="evidence" value="ECO:0007669"/>
    <property type="project" value="UniProtKB-EC"/>
</dbReference>
<feature type="domain" description="Tetrapyrrole methylase" evidence="6">
    <location>
        <begin position="4"/>
        <end position="186"/>
    </location>
</feature>
<protein>
    <submittedName>
        <fullName evidence="7">Precorrin-6Y C5,15-methyltransferase (Decarboxylating)</fullName>
        <ecNumber evidence="7">2.1.1.132</ecNumber>
    </submittedName>
</protein>
<evidence type="ECO:0000313" key="8">
    <source>
        <dbReference type="Proteomes" id="UP001237207"/>
    </source>
</evidence>
<reference evidence="7" key="1">
    <citation type="submission" date="2023-07" db="EMBL/GenBank/DDBJ databases">
        <title>Genomic Encyclopedia of Type Strains, Phase IV (KMG-IV): sequencing the most valuable type-strain genomes for metagenomic binning, comparative biology and taxonomic classification.</title>
        <authorList>
            <person name="Goeker M."/>
        </authorList>
    </citation>
    <scope>NUCLEOTIDE SEQUENCE</scope>
    <source>
        <strain evidence="7">DSM 23947</strain>
    </source>
</reference>
<dbReference type="Gene3D" id="3.40.1010.10">
    <property type="entry name" value="Cobalt-precorrin-4 Transmethylase, Domain 1"/>
    <property type="match status" value="1"/>
</dbReference>
<accession>A0AAJ1SX46</accession>
<dbReference type="Pfam" id="PF00590">
    <property type="entry name" value="TP_methylase"/>
    <property type="match status" value="1"/>
</dbReference>
<keyword evidence="5" id="KW-0949">S-adenosyl-L-methionine</keyword>
<dbReference type="InterPro" id="IPR014777">
    <property type="entry name" value="4pyrrole_Mease_sub1"/>
</dbReference>
<dbReference type="CDD" id="cd11644">
    <property type="entry name" value="Precorrin-6Y-MT"/>
    <property type="match status" value="1"/>
</dbReference>
<organism evidence="7 8">
    <name type="scientific">Oikeobacillus pervagus</name>
    <dbReference type="NCBI Taxonomy" id="1325931"/>
    <lineage>
        <taxon>Bacteria</taxon>
        <taxon>Bacillati</taxon>
        <taxon>Bacillota</taxon>
        <taxon>Bacilli</taxon>
        <taxon>Bacillales</taxon>
        <taxon>Bacillaceae</taxon>
        <taxon>Oikeobacillus</taxon>
    </lineage>
</organism>
<dbReference type="SUPFAM" id="SSF53335">
    <property type="entry name" value="S-adenosyl-L-methionine-dependent methyltransferases"/>
    <property type="match status" value="1"/>
</dbReference>
<dbReference type="InterPro" id="IPR035996">
    <property type="entry name" value="4pyrrol_Methylase_sf"/>
</dbReference>
<dbReference type="PANTHER" id="PTHR43182">
    <property type="entry name" value="COBALT-PRECORRIN-6B C(15)-METHYLTRANSFERASE (DECARBOXYLATING)"/>
    <property type="match status" value="1"/>
</dbReference>
<dbReference type="PANTHER" id="PTHR43182:SF1">
    <property type="entry name" value="COBALT-PRECORRIN-7 C(5)-METHYLTRANSFERASE"/>
    <property type="match status" value="1"/>
</dbReference>
<proteinExistence type="predicted"/>
<keyword evidence="4 7" id="KW-0808">Transferase</keyword>
<dbReference type="RefSeq" id="WP_307256221.1">
    <property type="nucleotide sequence ID" value="NZ_JAUSUC010000005.1"/>
</dbReference>
<dbReference type="InterPro" id="IPR000878">
    <property type="entry name" value="4pyrrol_Mease"/>
</dbReference>
<dbReference type="NCBIfam" id="TIGR02467">
    <property type="entry name" value="CbiE"/>
    <property type="match status" value="1"/>
</dbReference>
<comment type="caution">
    <text evidence="7">The sequence shown here is derived from an EMBL/GenBank/DDBJ whole genome shotgun (WGS) entry which is preliminary data.</text>
</comment>
<dbReference type="Gene3D" id="3.40.50.150">
    <property type="entry name" value="Vaccinia Virus protein VP39"/>
    <property type="match status" value="1"/>
</dbReference>
<evidence type="ECO:0000256" key="5">
    <source>
        <dbReference type="ARBA" id="ARBA00022691"/>
    </source>
</evidence>
<dbReference type="NCBIfam" id="TIGR02469">
    <property type="entry name" value="CbiT"/>
    <property type="match status" value="1"/>
</dbReference>
<dbReference type="Gene3D" id="3.30.950.10">
    <property type="entry name" value="Methyltransferase, Cobalt-precorrin-4 Transmethylase, Domain 2"/>
    <property type="match status" value="1"/>
</dbReference>
<dbReference type="InterPro" id="IPR050714">
    <property type="entry name" value="Cobalamin_biosynth_MTase"/>
</dbReference>
<dbReference type="Proteomes" id="UP001237207">
    <property type="component" value="Unassembled WGS sequence"/>
</dbReference>
<dbReference type="InterPro" id="IPR029063">
    <property type="entry name" value="SAM-dependent_MTases_sf"/>
</dbReference>
<dbReference type="InterPro" id="IPR014776">
    <property type="entry name" value="4pyrrole_Mease_sub2"/>
</dbReference>
<dbReference type="InterPro" id="IPR012818">
    <property type="entry name" value="CbiE"/>
</dbReference>
<name>A0AAJ1SX46_9BACI</name>
<dbReference type="Pfam" id="PF01135">
    <property type="entry name" value="PCMT"/>
    <property type="match status" value="1"/>
</dbReference>
<evidence type="ECO:0000256" key="1">
    <source>
        <dbReference type="ARBA" id="ARBA00004953"/>
    </source>
</evidence>
<dbReference type="GO" id="GO:0032259">
    <property type="term" value="P:methylation"/>
    <property type="evidence" value="ECO:0007669"/>
    <property type="project" value="UniProtKB-KW"/>
</dbReference>
<evidence type="ECO:0000256" key="3">
    <source>
        <dbReference type="ARBA" id="ARBA00022603"/>
    </source>
</evidence>
<dbReference type="AlphaFoldDB" id="A0AAJ1SX46"/>
<sequence length="403" mass="45133">MNKVKVIGIGDNGLASLLPMYIEWIEKSEILVGGERQLSFFPNYKGEKRVLKGGLRSLIDQLKEEQRETVILASGDPLFYGIGGYVAKKMEVDIYPNMSSVQLAFARLGESWQDAYFTSVHGRSMAGLAQKIDGKKKIAILTDEENHPAKIARYLLDFHFADEYEMFVAENLGGEKERCKLYSLQEVTDLTFSSLNIVILRKVKEGKMWGLGIPDEEFSQRKPDKGLITKREIRTLTLGALQLQKDSIVWDIGTCTGSVAIEAAKIANEGQVFAIEKNEGDLENCRQNMRKFRTDFTVLHGKAPDGLEQFPPPDAVFIGGTAGGMRTILQICCEKLRENGRIVVNAVTIENLAEAITCFKEFNFDTNITMAQISRSKPILNLTRFDALNPIYLITAKRKEGEC</sequence>
<dbReference type="SUPFAM" id="SSF53790">
    <property type="entry name" value="Tetrapyrrole methylase"/>
    <property type="match status" value="1"/>
</dbReference>
<dbReference type="GO" id="GO:0009236">
    <property type="term" value="P:cobalamin biosynthetic process"/>
    <property type="evidence" value="ECO:0007669"/>
    <property type="project" value="UniProtKB-KW"/>
</dbReference>
<dbReference type="EC" id="2.1.1.132" evidence="7"/>
<dbReference type="EMBL" id="JAUSUC010000005">
    <property type="protein sequence ID" value="MDQ0214229.1"/>
    <property type="molecule type" value="Genomic_DNA"/>
</dbReference>
<evidence type="ECO:0000256" key="4">
    <source>
        <dbReference type="ARBA" id="ARBA00022679"/>
    </source>
</evidence>
<comment type="pathway">
    <text evidence="1">Cofactor biosynthesis; adenosylcobalamin biosynthesis.</text>
</comment>